<dbReference type="Gene3D" id="3.90.550.10">
    <property type="entry name" value="Spore Coat Polysaccharide Biosynthesis Protein SpsA, Chain A"/>
    <property type="match status" value="1"/>
</dbReference>
<evidence type="ECO:0000313" key="2">
    <source>
        <dbReference type="EMBL" id="SDT05447.1"/>
    </source>
</evidence>
<dbReference type="PANTHER" id="PTHR22916:SF65">
    <property type="entry name" value="SLR1065 PROTEIN"/>
    <property type="match status" value="1"/>
</dbReference>
<dbReference type="InterPro" id="IPR001173">
    <property type="entry name" value="Glyco_trans_2-like"/>
</dbReference>
<gene>
    <name evidence="2" type="ORF">SAMN05216490_2385</name>
</gene>
<dbReference type="AlphaFoldDB" id="A0A1H1X7Z7"/>
<dbReference type="EMBL" id="LT629740">
    <property type="protein sequence ID" value="SDT05447.1"/>
    <property type="molecule type" value="Genomic_DNA"/>
</dbReference>
<proteinExistence type="predicted"/>
<dbReference type="RefSeq" id="WP_091372741.1">
    <property type="nucleotide sequence ID" value="NZ_LT629740.1"/>
</dbReference>
<dbReference type="Proteomes" id="UP000199679">
    <property type="component" value="Chromosome I"/>
</dbReference>
<dbReference type="InterPro" id="IPR029044">
    <property type="entry name" value="Nucleotide-diphossugar_trans"/>
</dbReference>
<organism evidence="2 3">
    <name type="scientific">Mucilaginibacter mallensis</name>
    <dbReference type="NCBI Taxonomy" id="652787"/>
    <lineage>
        <taxon>Bacteria</taxon>
        <taxon>Pseudomonadati</taxon>
        <taxon>Bacteroidota</taxon>
        <taxon>Sphingobacteriia</taxon>
        <taxon>Sphingobacteriales</taxon>
        <taxon>Sphingobacteriaceae</taxon>
        <taxon>Mucilaginibacter</taxon>
    </lineage>
</organism>
<feature type="domain" description="Glycosyltransferase 2-like" evidence="1">
    <location>
        <begin position="37"/>
        <end position="158"/>
    </location>
</feature>
<dbReference type="OrthoDB" id="9788101at2"/>
<dbReference type="CDD" id="cd06433">
    <property type="entry name" value="GT_2_WfgS_like"/>
    <property type="match status" value="1"/>
</dbReference>
<dbReference type="STRING" id="652787.SAMN05216490_2385"/>
<dbReference type="PANTHER" id="PTHR22916">
    <property type="entry name" value="GLYCOSYLTRANSFERASE"/>
    <property type="match status" value="1"/>
</dbReference>
<accession>A0A1H1X7Z7</accession>
<sequence length="329" mass="38660">MSLLNKLPSAGQKRGWPWDEEVKDDIYSSKTQWPKISIVTPSYNQGEFIEETIRSILLQNYPNLEYIIIDGGSKDDTVEIIKKYEKWITFWVSEKDKGQANAINKGIYKCTGEIFNWINSDDYLAPNALANIAEAFKSGYTIAGKVYNFYDNDPEFKDIVENKALTSNRFISLKSTFHQPGIWCDLNNIKATSKFQENSSYYFDRIFFTTYFVKFKKVIYNDQVLVHFRYHENSKTLVIRDSHADELIEFYNQLLENPLFRSFKKEIKSALKYQLLPEKHIGDWEYKNAHKNVGSRLSSYLGLMFRKPELIQSRHFFTKLKRSVLQNLT</sequence>
<keyword evidence="3" id="KW-1185">Reference proteome</keyword>
<reference evidence="2 3" key="1">
    <citation type="submission" date="2016-10" db="EMBL/GenBank/DDBJ databases">
        <authorList>
            <person name="de Groot N.N."/>
        </authorList>
    </citation>
    <scope>NUCLEOTIDE SEQUENCE [LARGE SCALE GENOMIC DNA]</scope>
    <source>
        <strain evidence="2 3">MP1X4</strain>
    </source>
</reference>
<dbReference type="GO" id="GO:0016758">
    <property type="term" value="F:hexosyltransferase activity"/>
    <property type="evidence" value="ECO:0007669"/>
    <property type="project" value="UniProtKB-ARBA"/>
</dbReference>
<dbReference type="Pfam" id="PF00535">
    <property type="entry name" value="Glycos_transf_2"/>
    <property type="match status" value="1"/>
</dbReference>
<keyword evidence="2" id="KW-0808">Transferase</keyword>
<evidence type="ECO:0000313" key="3">
    <source>
        <dbReference type="Proteomes" id="UP000199679"/>
    </source>
</evidence>
<dbReference type="SUPFAM" id="SSF53448">
    <property type="entry name" value="Nucleotide-diphospho-sugar transferases"/>
    <property type="match status" value="1"/>
</dbReference>
<evidence type="ECO:0000259" key="1">
    <source>
        <dbReference type="Pfam" id="PF00535"/>
    </source>
</evidence>
<name>A0A1H1X7Z7_MUCMA</name>
<protein>
    <submittedName>
        <fullName evidence="2">Glycosyltransferase involved in cell wall bisynthesis</fullName>
    </submittedName>
</protein>